<dbReference type="AlphaFoldDB" id="A0AAD4N9T7"/>
<keyword evidence="4" id="KW-1185">Reference proteome</keyword>
<feature type="compositionally biased region" description="Polar residues" evidence="1">
    <location>
        <begin position="209"/>
        <end position="221"/>
    </location>
</feature>
<organism evidence="3 4">
    <name type="scientific">Ditylenchus destructor</name>
    <dbReference type="NCBI Taxonomy" id="166010"/>
    <lineage>
        <taxon>Eukaryota</taxon>
        <taxon>Metazoa</taxon>
        <taxon>Ecdysozoa</taxon>
        <taxon>Nematoda</taxon>
        <taxon>Chromadorea</taxon>
        <taxon>Rhabditida</taxon>
        <taxon>Tylenchina</taxon>
        <taxon>Tylenchomorpha</taxon>
        <taxon>Sphaerularioidea</taxon>
        <taxon>Anguinidae</taxon>
        <taxon>Anguininae</taxon>
        <taxon>Ditylenchus</taxon>
    </lineage>
</organism>
<feature type="compositionally biased region" description="Polar residues" evidence="1">
    <location>
        <begin position="171"/>
        <end position="185"/>
    </location>
</feature>
<dbReference type="Pfam" id="PF10545">
    <property type="entry name" value="MADF_DNA_bdg"/>
    <property type="match status" value="1"/>
</dbReference>
<dbReference type="GO" id="GO:0005634">
    <property type="term" value="C:nucleus"/>
    <property type="evidence" value="ECO:0007669"/>
    <property type="project" value="TreeGrafter"/>
</dbReference>
<feature type="compositionally biased region" description="Basic and acidic residues" evidence="1">
    <location>
        <begin position="263"/>
        <end position="273"/>
    </location>
</feature>
<evidence type="ECO:0000259" key="2">
    <source>
        <dbReference type="PROSITE" id="PS51029"/>
    </source>
</evidence>
<dbReference type="GO" id="GO:0006357">
    <property type="term" value="P:regulation of transcription by RNA polymerase II"/>
    <property type="evidence" value="ECO:0007669"/>
    <property type="project" value="TreeGrafter"/>
</dbReference>
<evidence type="ECO:0000256" key="1">
    <source>
        <dbReference type="SAM" id="MobiDB-lite"/>
    </source>
</evidence>
<protein>
    <submittedName>
        <fullName evidence="3">Alcohol dehydrogenase transcription factor myb/SANT-like domain-containing protein</fullName>
    </submittedName>
</protein>
<comment type="caution">
    <text evidence="3">The sequence shown here is derived from an EMBL/GenBank/DDBJ whole genome shotgun (WGS) entry which is preliminary data.</text>
</comment>
<gene>
    <name evidence="3" type="ORF">DdX_05516</name>
</gene>
<dbReference type="GO" id="GO:0005667">
    <property type="term" value="C:transcription regulator complex"/>
    <property type="evidence" value="ECO:0007669"/>
    <property type="project" value="TreeGrafter"/>
</dbReference>
<dbReference type="PANTHER" id="PTHR12243">
    <property type="entry name" value="MADF DOMAIN TRANSCRIPTION FACTOR"/>
    <property type="match status" value="1"/>
</dbReference>
<dbReference type="InterPro" id="IPR039353">
    <property type="entry name" value="TF_Adf1"/>
</dbReference>
<feature type="compositionally biased region" description="Polar residues" evidence="1">
    <location>
        <begin position="351"/>
        <end position="367"/>
    </location>
</feature>
<reference evidence="3" key="1">
    <citation type="submission" date="2022-01" db="EMBL/GenBank/DDBJ databases">
        <title>Genome Sequence Resource for Two Populations of Ditylenchus destructor, the Migratory Endoparasitic Phytonematode.</title>
        <authorList>
            <person name="Zhang H."/>
            <person name="Lin R."/>
            <person name="Xie B."/>
        </authorList>
    </citation>
    <scope>NUCLEOTIDE SEQUENCE</scope>
    <source>
        <strain evidence="3">BazhouSP</strain>
    </source>
</reference>
<name>A0AAD4N9T7_9BILA</name>
<dbReference type="Proteomes" id="UP001201812">
    <property type="component" value="Unassembled WGS sequence"/>
</dbReference>
<evidence type="ECO:0000313" key="4">
    <source>
        <dbReference type="Proteomes" id="UP001201812"/>
    </source>
</evidence>
<feature type="domain" description="MADF" evidence="2">
    <location>
        <begin position="28"/>
        <end position="114"/>
    </location>
</feature>
<feature type="region of interest" description="Disordered" evidence="1">
    <location>
        <begin position="263"/>
        <end position="317"/>
    </location>
</feature>
<feature type="compositionally biased region" description="Polar residues" evidence="1">
    <location>
        <begin position="300"/>
        <end position="314"/>
    </location>
</feature>
<evidence type="ECO:0000313" key="3">
    <source>
        <dbReference type="EMBL" id="KAI1720142.1"/>
    </source>
</evidence>
<dbReference type="EMBL" id="JAKKPZ010000006">
    <property type="protein sequence ID" value="KAI1720142.1"/>
    <property type="molecule type" value="Genomic_DNA"/>
</dbReference>
<sequence length="495" mass="55016">MDGHNRQVGQTIFNSHASAFRQPTFNELLIQEVQGHPELYDQQHRVCTDSTERNVIWETISQKIDQSISGEFAKKRWLQMRDRYRKELKMAIRNRVQPKWPYFEKLAWLDPYLKDSKNVTGGSLELGNREESGDASDSFDLSDFQYPSNLSTNLLLENLMAVTSNMLGNRQYGHSQSQRSLSESNAAAEYSPDSAIASTSDDGDIAAQFNGSLPTASSLPKVSSCVKPTRTTLSPPINDSEENITNYNNNMEKCSEIDASLHDSQQHEMEAKESNNTSPFQQHESTPENQPDQKPLSADHSINSPCSPANTSFEGSLPGIGEFKAGLRQTRTRLRNPPYLVRRGGSVKVKSPNQPINSEPSLTLSHSNNTVAKQLKALKKSLSITSTPGIGTATASITPSPLGMSSIDGQSLGLMNQLQTLAGSAVFGMDHSDWLGSPKHGGKDVEWDEDLLFARLIVVRLRKFSTKDRRTIRAKINEWIDEKEEELEGSTEKSQ</sequence>
<feature type="region of interest" description="Disordered" evidence="1">
    <location>
        <begin position="171"/>
        <end position="245"/>
    </location>
</feature>
<proteinExistence type="predicted"/>
<feature type="compositionally biased region" description="Polar residues" evidence="1">
    <location>
        <begin position="229"/>
        <end position="245"/>
    </location>
</feature>
<accession>A0AAD4N9T7</accession>
<dbReference type="PANTHER" id="PTHR12243:SF60">
    <property type="entry name" value="SI:CH211-15D5.12-RELATED"/>
    <property type="match status" value="1"/>
</dbReference>
<feature type="compositionally biased region" description="Polar residues" evidence="1">
    <location>
        <begin position="274"/>
        <end position="292"/>
    </location>
</feature>
<dbReference type="InterPro" id="IPR006578">
    <property type="entry name" value="MADF-dom"/>
</dbReference>
<feature type="region of interest" description="Disordered" evidence="1">
    <location>
        <begin position="343"/>
        <end position="367"/>
    </location>
</feature>
<dbReference type="SMART" id="SM00595">
    <property type="entry name" value="MADF"/>
    <property type="match status" value="1"/>
</dbReference>
<dbReference type="PROSITE" id="PS51029">
    <property type="entry name" value="MADF"/>
    <property type="match status" value="1"/>
</dbReference>